<dbReference type="KEGG" id="kba:A0U89_11870"/>
<accession>A0A1D8UVT5</accession>
<proteinExistence type="predicted"/>
<gene>
    <name evidence="1" type="ORF">A0U89_11870</name>
</gene>
<dbReference type="STRING" id="153496.A0U89_11870"/>
<sequence>MDWLCLRQRYVSPAGLPARAGRLLALGRVLAGTQYDVLPNPFARERSASGEYIPLAQRRPSVRTNLCRTVVDEAASLLFGDTHWPAVVARDVATSAALSVLTQELGLPALMTEAAVRGSVGSVAILFEVSEGQPRLSILDTAYLTPRWDERDGELREVVERYVVSGRDLAAQGYAIADDLLGAQFWWRRVWTRNDCAVFSPLPVGGEGIGARDDERSVRHGLGFVPIVWIRNLASAQGDDPDGECTFERAIDTVIEADYLLSQAGRGLKYGSDPTLVLKTNGFSEGNARQGGAASALTLPPEGDAKLLEINGNAAGAVLAHYRELRQLILEQLHGNRAHGDRISSAQSGRAMEMMCQPLIWLVDRLRHSYGAGGLLPLYRMACAFSAGLENGLCLNGEMVRGLDPAGLALHWPPWFPVSEPELLSLAQGLVTAWRGGIVSRETAVRLYANATGNIDPAAEWSRIAAMPIDDVELEK</sequence>
<evidence type="ECO:0000313" key="2">
    <source>
        <dbReference type="Proteomes" id="UP000179145"/>
    </source>
</evidence>
<dbReference type="Proteomes" id="UP000179145">
    <property type="component" value="Chromosome"/>
</dbReference>
<organism evidence="1 2">
    <name type="scientific">Kozakia baliensis</name>
    <dbReference type="NCBI Taxonomy" id="153496"/>
    <lineage>
        <taxon>Bacteria</taxon>
        <taxon>Pseudomonadati</taxon>
        <taxon>Pseudomonadota</taxon>
        <taxon>Alphaproteobacteria</taxon>
        <taxon>Acetobacterales</taxon>
        <taxon>Acetobacteraceae</taxon>
        <taxon>Kozakia</taxon>
    </lineage>
</organism>
<dbReference type="AlphaFoldDB" id="A0A1D8UVT5"/>
<protein>
    <submittedName>
        <fullName evidence="1">Portal protein</fullName>
    </submittedName>
</protein>
<reference evidence="1 2" key="1">
    <citation type="journal article" date="2016" name="Microb. Cell Fact.">
        <title>Dissection of exopolysaccharide biosynthesis in Kozakia baliensis.</title>
        <authorList>
            <person name="Brandt J.U."/>
            <person name="Jakob F."/>
            <person name="Behr J."/>
            <person name="Geissler A.J."/>
            <person name="Vogel R.F."/>
        </authorList>
    </citation>
    <scope>NUCLEOTIDE SEQUENCE [LARGE SCALE GENOMIC DNA]</scope>
    <source>
        <strain evidence="1 2">DSM 14400</strain>
    </source>
</reference>
<keyword evidence="2" id="KW-1185">Reference proteome</keyword>
<dbReference type="EMBL" id="CP014674">
    <property type="protein sequence ID" value="AOX17722.1"/>
    <property type="molecule type" value="Genomic_DNA"/>
</dbReference>
<name>A0A1D8UVT5_9PROT</name>
<dbReference type="RefSeq" id="WP_070403273.1">
    <property type="nucleotide sequence ID" value="NZ_BJVW01000001.1"/>
</dbReference>
<evidence type="ECO:0000313" key="1">
    <source>
        <dbReference type="EMBL" id="AOX17722.1"/>
    </source>
</evidence>
<dbReference type="OrthoDB" id="7240946at2"/>
<dbReference type="eggNOG" id="ENOG5033IEQ">
    <property type="taxonomic scope" value="Bacteria"/>
</dbReference>